<dbReference type="AlphaFoldDB" id="A0A0E9R0T9"/>
<protein>
    <submittedName>
        <fullName evidence="1">Uncharacterized protein</fullName>
    </submittedName>
</protein>
<dbReference type="EMBL" id="GBXM01086220">
    <property type="protein sequence ID" value="JAH22357.1"/>
    <property type="molecule type" value="Transcribed_RNA"/>
</dbReference>
<organism evidence="1">
    <name type="scientific">Anguilla anguilla</name>
    <name type="common">European freshwater eel</name>
    <name type="synonym">Muraena anguilla</name>
    <dbReference type="NCBI Taxonomy" id="7936"/>
    <lineage>
        <taxon>Eukaryota</taxon>
        <taxon>Metazoa</taxon>
        <taxon>Chordata</taxon>
        <taxon>Craniata</taxon>
        <taxon>Vertebrata</taxon>
        <taxon>Euteleostomi</taxon>
        <taxon>Actinopterygii</taxon>
        <taxon>Neopterygii</taxon>
        <taxon>Teleostei</taxon>
        <taxon>Anguilliformes</taxon>
        <taxon>Anguillidae</taxon>
        <taxon>Anguilla</taxon>
    </lineage>
</organism>
<proteinExistence type="predicted"/>
<reference evidence="1" key="2">
    <citation type="journal article" date="2015" name="Fish Shellfish Immunol.">
        <title>Early steps in the European eel (Anguilla anguilla)-Vibrio vulnificus interaction in the gills: Role of the RtxA13 toxin.</title>
        <authorList>
            <person name="Callol A."/>
            <person name="Pajuelo D."/>
            <person name="Ebbesson L."/>
            <person name="Teles M."/>
            <person name="MacKenzie S."/>
            <person name="Amaro C."/>
        </authorList>
    </citation>
    <scope>NUCLEOTIDE SEQUENCE</scope>
</reference>
<reference evidence="1" key="1">
    <citation type="submission" date="2014-11" db="EMBL/GenBank/DDBJ databases">
        <authorList>
            <person name="Amaro Gonzalez C."/>
        </authorList>
    </citation>
    <scope>NUCLEOTIDE SEQUENCE</scope>
</reference>
<sequence length="59" mass="6472">MECFRVLLGVEPDSSIDIQDPICDEFFGTVWNKTAQSNGNIYDMVFGCLPSTPSAICVP</sequence>
<accession>A0A0E9R0T9</accession>
<name>A0A0E9R0T9_ANGAN</name>
<evidence type="ECO:0000313" key="1">
    <source>
        <dbReference type="EMBL" id="JAH22357.1"/>
    </source>
</evidence>